<sequence>MPDSNAIATIVEAARETETRTGVRAAVLLAVASVETNLAGSASVDGRLEPLIRFEGHWFDKLLPEAKRRQARVAGLSDPRAGAVRNPATQAGRWVLLARAAAIDAEAAYAATSWGLCQVMGFHWKRLGFPSAAALAAEARRSADGQFLIAARFLKLGNLDRMLAERRFADFAKAYNGPAFAKNRYDEKIAAAFAGAERRLLAGAAAAKPSPAIGKKTAKG</sequence>
<name>A0A7V7TVG9_9HYPH</name>
<dbReference type="AlphaFoldDB" id="A0A7V7TVG9"/>
<reference evidence="2 3" key="1">
    <citation type="submission" date="2019-09" db="EMBL/GenBank/DDBJ databases">
        <title>YIM 132180 draft genome.</title>
        <authorList>
            <person name="Zhang K."/>
        </authorList>
    </citation>
    <scope>NUCLEOTIDE SEQUENCE [LARGE SCALE GENOMIC DNA]</scope>
    <source>
        <strain evidence="2 3">YIM 132180</strain>
    </source>
</reference>
<comment type="caution">
    <text evidence="2">The sequence shown here is derived from an EMBL/GenBank/DDBJ whole genome shotgun (WGS) entry which is preliminary data.</text>
</comment>
<dbReference type="RefSeq" id="WP_150971429.1">
    <property type="nucleotide sequence ID" value="NZ_VZDO01000014.1"/>
</dbReference>
<dbReference type="Proteomes" id="UP000432089">
    <property type="component" value="Unassembled WGS sequence"/>
</dbReference>
<feature type="domain" description="N-acetylmuramidase" evidence="1">
    <location>
        <begin position="25"/>
        <end position="194"/>
    </location>
</feature>
<keyword evidence="3" id="KW-1185">Reference proteome</keyword>
<accession>A0A7V7TVG9</accession>
<gene>
    <name evidence="2" type="ORF">F6X38_16245</name>
</gene>
<proteinExistence type="predicted"/>
<evidence type="ECO:0000313" key="2">
    <source>
        <dbReference type="EMBL" id="KAB0677982.1"/>
    </source>
</evidence>
<evidence type="ECO:0000313" key="3">
    <source>
        <dbReference type="Proteomes" id="UP000432089"/>
    </source>
</evidence>
<protein>
    <submittedName>
        <fullName evidence="2">N-acetylmuramidase family protein</fullName>
    </submittedName>
</protein>
<dbReference type="EMBL" id="VZDO01000014">
    <property type="protein sequence ID" value="KAB0677982.1"/>
    <property type="molecule type" value="Genomic_DNA"/>
</dbReference>
<organism evidence="2 3">
    <name type="scientific">Plantimonas leprariae</name>
    <dbReference type="NCBI Taxonomy" id="2615207"/>
    <lineage>
        <taxon>Bacteria</taxon>
        <taxon>Pseudomonadati</taxon>
        <taxon>Pseudomonadota</taxon>
        <taxon>Alphaproteobacteria</taxon>
        <taxon>Hyphomicrobiales</taxon>
        <taxon>Aurantimonadaceae</taxon>
        <taxon>Plantimonas</taxon>
    </lineage>
</organism>
<dbReference type="Pfam" id="PF11860">
    <property type="entry name" value="Muramidase"/>
    <property type="match status" value="1"/>
</dbReference>
<evidence type="ECO:0000259" key="1">
    <source>
        <dbReference type="Pfam" id="PF11860"/>
    </source>
</evidence>
<dbReference type="InterPro" id="IPR024408">
    <property type="entry name" value="Muramidase"/>
</dbReference>